<dbReference type="AlphaFoldDB" id="A0A0M4CY26"/>
<gene>
    <name evidence="1" type="ORF">DSOUD_0420</name>
</gene>
<sequence length="192" mass="20829">MKGKRIVGGMVVAALLLGTGSLALAMRCGNKVVSIGDSKGEVAAKCGEPTFSEVVAAVTERSAGEGVVGEITETIEHWSYRQGSGSLLKTLFFRGDRLERIEDGDRIEGPGALRTPTFFPEPGATQAEILQQYGEPLRRDLVGITRQESAGGAKVREEKVERWTYDLGPGRFFKLLTFEGGLLVRVEDGERR</sequence>
<dbReference type="RefSeq" id="WP_053549440.1">
    <property type="nucleotide sequence ID" value="NZ_CP010802.1"/>
</dbReference>
<evidence type="ECO:0000313" key="2">
    <source>
        <dbReference type="Proteomes" id="UP000057158"/>
    </source>
</evidence>
<dbReference type="EMBL" id="CP010802">
    <property type="protein sequence ID" value="ALC15215.1"/>
    <property type="molecule type" value="Genomic_DNA"/>
</dbReference>
<accession>A0A0M4CY26</accession>
<dbReference type="Pfam" id="PF11006">
    <property type="entry name" value="DUF2845"/>
    <property type="match status" value="2"/>
</dbReference>
<protein>
    <recommendedName>
        <fullName evidence="3">DUF2845 domain-containing protein</fullName>
    </recommendedName>
</protein>
<dbReference type="PATRIC" id="fig|1603606.3.peg.456"/>
<proteinExistence type="predicted"/>
<dbReference type="InterPro" id="IPR021268">
    <property type="entry name" value="DUF2845"/>
</dbReference>
<evidence type="ECO:0000313" key="1">
    <source>
        <dbReference type="EMBL" id="ALC15215.1"/>
    </source>
</evidence>
<name>A0A0M4CY26_9BACT</name>
<reference evidence="1 2" key="1">
    <citation type="submission" date="2015-07" db="EMBL/GenBank/DDBJ databases">
        <title>Isolation and Genomic Characterization of a Novel Halophilic Metal-Reducing Deltaproteobacterium from the Deep Subsurface.</title>
        <authorList>
            <person name="Badalamenti J.P."/>
            <person name="Summers Z.M."/>
            <person name="Gralnick J.A."/>
            <person name="Bond D.R."/>
        </authorList>
    </citation>
    <scope>NUCLEOTIDE SEQUENCE [LARGE SCALE GENOMIC DNA]</scope>
    <source>
        <strain evidence="1 2">WTL</strain>
    </source>
</reference>
<dbReference type="KEGG" id="des:DSOUD_0420"/>
<keyword evidence="2" id="KW-1185">Reference proteome</keyword>
<evidence type="ECO:0008006" key="3">
    <source>
        <dbReference type="Google" id="ProtNLM"/>
    </source>
</evidence>
<dbReference type="Proteomes" id="UP000057158">
    <property type="component" value="Chromosome"/>
</dbReference>
<dbReference type="STRING" id="1603606.DSOUD_0420"/>
<organism evidence="1 2">
    <name type="scientific">Desulfuromonas soudanensis</name>
    <dbReference type="NCBI Taxonomy" id="1603606"/>
    <lineage>
        <taxon>Bacteria</taxon>
        <taxon>Pseudomonadati</taxon>
        <taxon>Thermodesulfobacteriota</taxon>
        <taxon>Desulfuromonadia</taxon>
        <taxon>Desulfuromonadales</taxon>
        <taxon>Desulfuromonadaceae</taxon>
        <taxon>Desulfuromonas</taxon>
    </lineage>
</organism>